<feature type="compositionally biased region" description="Low complexity" evidence="1">
    <location>
        <begin position="667"/>
        <end position="701"/>
    </location>
</feature>
<feature type="region of interest" description="Disordered" evidence="1">
    <location>
        <begin position="224"/>
        <end position="252"/>
    </location>
</feature>
<name>A0A9J6GFY7_HAELO</name>
<dbReference type="Proteomes" id="UP000821853">
    <property type="component" value="Chromosome 4"/>
</dbReference>
<feature type="compositionally biased region" description="Polar residues" evidence="1">
    <location>
        <begin position="790"/>
        <end position="801"/>
    </location>
</feature>
<keyword evidence="3" id="KW-1185">Reference proteome</keyword>
<gene>
    <name evidence="2" type="ORF">HPB48_005376</name>
</gene>
<protein>
    <submittedName>
        <fullName evidence="2">Uncharacterized protein</fullName>
    </submittedName>
</protein>
<reference evidence="2 3" key="1">
    <citation type="journal article" date="2020" name="Cell">
        <title>Large-Scale Comparative Analyses of Tick Genomes Elucidate Their Genetic Diversity and Vector Capacities.</title>
        <authorList>
            <consortium name="Tick Genome and Microbiome Consortium (TIGMIC)"/>
            <person name="Jia N."/>
            <person name="Wang J."/>
            <person name="Shi W."/>
            <person name="Du L."/>
            <person name="Sun Y."/>
            <person name="Zhan W."/>
            <person name="Jiang J.F."/>
            <person name="Wang Q."/>
            <person name="Zhang B."/>
            <person name="Ji P."/>
            <person name="Bell-Sakyi L."/>
            <person name="Cui X.M."/>
            <person name="Yuan T.T."/>
            <person name="Jiang B.G."/>
            <person name="Yang W.F."/>
            <person name="Lam T.T."/>
            <person name="Chang Q.C."/>
            <person name="Ding S.J."/>
            <person name="Wang X.J."/>
            <person name="Zhu J.G."/>
            <person name="Ruan X.D."/>
            <person name="Zhao L."/>
            <person name="Wei J.T."/>
            <person name="Ye R.Z."/>
            <person name="Que T.C."/>
            <person name="Du C.H."/>
            <person name="Zhou Y.H."/>
            <person name="Cheng J.X."/>
            <person name="Dai P.F."/>
            <person name="Guo W.B."/>
            <person name="Han X.H."/>
            <person name="Huang E.J."/>
            <person name="Li L.F."/>
            <person name="Wei W."/>
            <person name="Gao Y.C."/>
            <person name="Liu J.Z."/>
            <person name="Shao H.Z."/>
            <person name="Wang X."/>
            <person name="Wang C.C."/>
            <person name="Yang T.C."/>
            <person name="Huo Q.B."/>
            <person name="Li W."/>
            <person name="Chen H.Y."/>
            <person name="Chen S.E."/>
            <person name="Zhou L.G."/>
            <person name="Ni X.B."/>
            <person name="Tian J.H."/>
            <person name="Sheng Y."/>
            <person name="Liu T."/>
            <person name="Pan Y.S."/>
            <person name="Xia L.Y."/>
            <person name="Li J."/>
            <person name="Zhao F."/>
            <person name="Cao W.C."/>
        </authorList>
    </citation>
    <scope>NUCLEOTIDE SEQUENCE [LARGE SCALE GENOMIC DNA]</scope>
    <source>
        <strain evidence="2">HaeL-2018</strain>
    </source>
</reference>
<dbReference type="OMA" id="MWCERLV"/>
<feature type="region of interest" description="Disordered" evidence="1">
    <location>
        <begin position="151"/>
        <end position="184"/>
    </location>
</feature>
<feature type="compositionally biased region" description="Polar residues" evidence="1">
    <location>
        <begin position="702"/>
        <end position="729"/>
    </location>
</feature>
<feature type="compositionally biased region" description="Low complexity" evidence="1">
    <location>
        <begin position="226"/>
        <end position="237"/>
    </location>
</feature>
<dbReference type="AlphaFoldDB" id="A0A9J6GFY7"/>
<dbReference type="OrthoDB" id="6329054at2759"/>
<dbReference type="EMBL" id="JABSTR010000006">
    <property type="protein sequence ID" value="KAH9374107.1"/>
    <property type="molecule type" value="Genomic_DNA"/>
</dbReference>
<dbReference type="VEuPathDB" id="VectorBase:HLOH_048729"/>
<feature type="region of interest" description="Disordered" evidence="1">
    <location>
        <begin position="550"/>
        <end position="569"/>
    </location>
</feature>
<accession>A0A9J6GFY7</accession>
<feature type="compositionally biased region" description="Low complexity" evidence="1">
    <location>
        <begin position="157"/>
        <end position="173"/>
    </location>
</feature>
<feature type="compositionally biased region" description="Low complexity" evidence="1">
    <location>
        <begin position="744"/>
        <end position="756"/>
    </location>
</feature>
<feature type="region of interest" description="Disordered" evidence="1">
    <location>
        <begin position="404"/>
        <end position="444"/>
    </location>
</feature>
<feature type="region of interest" description="Disordered" evidence="1">
    <location>
        <begin position="302"/>
        <end position="346"/>
    </location>
</feature>
<evidence type="ECO:0000313" key="2">
    <source>
        <dbReference type="EMBL" id="KAH9374107.1"/>
    </source>
</evidence>
<feature type="region of interest" description="Disordered" evidence="1">
    <location>
        <begin position="667"/>
        <end position="811"/>
    </location>
</feature>
<evidence type="ECO:0000256" key="1">
    <source>
        <dbReference type="SAM" id="MobiDB-lite"/>
    </source>
</evidence>
<feature type="compositionally biased region" description="Basic and acidic residues" evidence="1">
    <location>
        <begin position="329"/>
        <end position="344"/>
    </location>
</feature>
<sequence length="855" mass="91301">MACPRLQNRPTLLCDIIEDKRLPFPACCPRMICQRHKKPQPPTQTQLKPFTPHVSVDKELRKIPFVLKRPVTLITSCTLWGTRGGRPNGFTVLFLEVQNTTLLDAIILNRIKALEAAANNASIAGDGAATNASLRNAPNLEEFVDMASLTTQGPGVTTQDTTPFGTTDGPATTSSPLQRTDSPVEIIRGPGFQSDSLQHEPQLNVTGPAIDDDDELFLNDAPVVPSSEAESTTRSSANTQTATPTKKASAEDVTELSRTAVFASERTYRPIATVTTELPNEPTTETDVETTTKAVGLTVPESIFGTTTSPSTEPPTTEAATKLPATTEASKEAVTTKKQTEAGKKSGNLPTILRSLVDNVFDYYDYIDYYVPGQKRNLTSLPQDRAGDRRRIPESMMVLVKEQLNKQKDTNESSLFVGKGDLQADQPVPKDDPESTTPDPDNRAFQKELVTKMAVDIPRVTKKESQDTTTTFARTEAVTLGATRADLASVTTTTAGATEVTARTTGAVTDRSTDTTTQATVTDTTLTLVKSVASQPRQRVNLAIENLSAEKPEDRTTTGFPESAVTTASFPQTTLTQTTLSRTTTAPTTLTSSVTTQEVTTAAVTTTKATVQPETSRQPVTTQGITRSFQTTGQTETVFVDTANARLAGTTQPAATTTSPTATVTTAAPSTTTVQQTTITGSAESTRPTTSTESITSTSGTRLPQTVSTRSGTGFDSTGTTPEVQTTIQGEPKGSRTVPVLLLTTPEPATASVTATPTPPSPTSSRSSERPVSVTTNPLQANLLKDETQPQRVGNTTTKGQPTPPTNNNDVEYIDYVYYYDYVDTPDNSTANGTSTSSRNGTAPRPTQLPKKVSQ</sequence>
<feature type="compositionally biased region" description="Low complexity" evidence="1">
    <location>
        <begin position="306"/>
        <end position="328"/>
    </location>
</feature>
<comment type="caution">
    <text evidence="2">The sequence shown here is derived from an EMBL/GenBank/DDBJ whole genome shotgun (WGS) entry which is preliminary data.</text>
</comment>
<feature type="compositionally biased region" description="Polar residues" evidence="1">
    <location>
        <begin position="826"/>
        <end position="841"/>
    </location>
</feature>
<proteinExistence type="predicted"/>
<feature type="compositionally biased region" description="Low complexity" evidence="1">
    <location>
        <begin position="763"/>
        <end position="776"/>
    </location>
</feature>
<feature type="region of interest" description="Disordered" evidence="1">
    <location>
        <begin position="824"/>
        <end position="855"/>
    </location>
</feature>
<evidence type="ECO:0000313" key="3">
    <source>
        <dbReference type="Proteomes" id="UP000821853"/>
    </source>
</evidence>
<organism evidence="2 3">
    <name type="scientific">Haemaphysalis longicornis</name>
    <name type="common">Bush tick</name>
    <dbReference type="NCBI Taxonomy" id="44386"/>
    <lineage>
        <taxon>Eukaryota</taxon>
        <taxon>Metazoa</taxon>
        <taxon>Ecdysozoa</taxon>
        <taxon>Arthropoda</taxon>
        <taxon>Chelicerata</taxon>
        <taxon>Arachnida</taxon>
        <taxon>Acari</taxon>
        <taxon>Parasitiformes</taxon>
        <taxon>Ixodida</taxon>
        <taxon>Ixodoidea</taxon>
        <taxon>Ixodidae</taxon>
        <taxon>Haemaphysalinae</taxon>
        <taxon>Haemaphysalis</taxon>
    </lineage>
</organism>